<comment type="caution">
    <text evidence="1">The sequence shown here is derived from an EMBL/GenBank/DDBJ whole genome shotgun (WGS) entry which is preliminary data.</text>
</comment>
<evidence type="ECO:0000313" key="2">
    <source>
        <dbReference type="Proteomes" id="UP000276834"/>
    </source>
</evidence>
<dbReference type="EMBL" id="QUSF01000005">
    <property type="protein sequence ID" value="RLW08934.1"/>
    <property type="molecule type" value="Genomic_DNA"/>
</dbReference>
<reference evidence="1 2" key="1">
    <citation type="journal article" date="2018" name="Proc. R. Soc. B">
        <title>A non-coding region near Follistatin controls head colour polymorphism in the Gouldian finch.</title>
        <authorList>
            <person name="Toomey M.B."/>
            <person name="Marques C.I."/>
            <person name="Andrade P."/>
            <person name="Araujo P.M."/>
            <person name="Sabatino S."/>
            <person name="Gazda M.A."/>
            <person name="Afonso S."/>
            <person name="Lopes R.J."/>
            <person name="Corbo J.C."/>
            <person name="Carneiro M."/>
        </authorList>
    </citation>
    <scope>NUCLEOTIDE SEQUENCE [LARGE SCALE GENOMIC DNA]</scope>
    <source>
        <strain evidence="1">Red01</strain>
        <tissue evidence="1">Muscle</tissue>
    </source>
</reference>
<gene>
    <name evidence="1" type="ORF">DV515_00002868</name>
</gene>
<dbReference type="AlphaFoldDB" id="A0A3L8SUJ5"/>
<accession>A0A3L8SUJ5</accession>
<proteinExistence type="predicted"/>
<dbReference type="Proteomes" id="UP000276834">
    <property type="component" value="Unassembled WGS sequence"/>
</dbReference>
<organism evidence="1 2">
    <name type="scientific">Chloebia gouldiae</name>
    <name type="common">Gouldian finch</name>
    <name type="synonym">Erythrura gouldiae</name>
    <dbReference type="NCBI Taxonomy" id="44316"/>
    <lineage>
        <taxon>Eukaryota</taxon>
        <taxon>Metazoa</taxon>
        <taxon>Chordata</taxon>
        <taxon>Craniata</taxon>
        <taxon>Vertebrata</taxon>
        <taxon>Euteleostomi</taxon>
        <taxon>Archelosauria</taxon>
        <taxon>Archosauria</taxon>
        <taxon>Dinosauria</taxon>
        <taxon>Saurischia</taxon>
        <taxon>Theropoda</taxon>
        <taxon>Coelurosauria</taxon>
        <taxon>Aves</taxon>
        <taxon>Neognathae</taxon>
        <taxon>Neoaves</taxon>
        <taxon>Telluraves</taxon>
        <taxon>Australaves</taxon>
        <taxon>Passeriformes</taxon>
        <taxon>Passeroidea</taxon>
        <taxon>Passeridae</taxon>
        <taxon>Chloebia</taxon>
    </lineage>
</organism>
<keyword evidence="2" id="KW-1185">Reference proteome</keyword>
<evidence type="ECO:0000313" key="1">
    <source>
        <dbReference type="EMBL" id="RLW08934.1"/>
    </source>
</evidence>
<feature type="non-terminal residue" evidence="1">
    <location>
        <position position="114"/>
    </location>
</feature>
<protein>
    <submittedName>
        <fullName evidence="1">Uncharacterized protein</fullName>
    </submittedName>
</protein>
<name>A0A3L8SUJ5_CHLGU</name>
<sequence>MTAMLAGISSGDLEARENRHIRNILGNTDNCAGVLGTEGGTKHERVVGEQISSTCNRKATQEAVAAWMCEGKSCSPLWSVVLPDGIPTPSNPKALFYLPKIIPDSQLFRSFRNP</sequence>